<comment type="caution">
    <text evidence="2">The sequence shown here is derived from an EMBL/GenBank/DDBJ whole genome shotgun (WGS) entry which is preliminary data.</text>
</comment>
<organism evidence="2 3">
    <name type="scientific">Nonomuraea recticatena</name>
    <dbReference type="NCBI Taxonomy" id="46178"/>
    <lineage>
        <taxon>Bacteria</taxon>
        <taxon>Bacillati</taxon>
        <taxon>Actinomycetota</taxon>
        <taxon>Actinomycetes</taxon>
        <taxon>Streptosporangiales</taxon>
        <taxon>Streptosporangiaceae</taxon>
        <taxon>Nonomuraea</taxon>
    </lineage>
</organism>
<accession>A0ABN3RLH9</accession>
<keyword evidence="1" id="KW-1133">Transmembrane helix</keyword>
<name>A0ABN3RLH9_9ACTN</name>
<evidence type="ECO:0000313" key="2">
    <source>
        <dbReference type="EMBL" id="GAA2655452.1"/>
    </source>
</evidence>
<dbReference type="Proteomes" id="UP001501666">
    <property type="component" value="Unassembled WGS sequence"/>
</dbReference>
<dbReference type="EMBL" id="BAAATE010000005">
    <property type="protein sequence ID" value="GAA2655452.1"/>
    <property type="molecule type" value="Genomic_DNA"/>
</dbReference>
<keyword evidence="3" id="KW-1185">Reference proteome</keyword>
<keyword evidence="1" id="KW-0812">Transmembrane</keyword>
<proteinExistence type="predicted"/>
<protein>
    <recommendedName>
        <fullName evidence="4">Histidine kinase</fullName>
    </recommendedName>
</protein>
<keyword evidence="1" id="KW-0472">Membrane</keyword>
<feature type="transmembrane region" description="Helical" evidence="1">
    <location>
        <begin position="18"/>
        <end position="37"/>
    </location>
</feature>
<feature type="transmembrane region" description="Helical" evidence="1">
    <location>
        <begin position="72"/>
        <end position="99"/>
    </location>
</feature>
<evidence type="ECO:0000313" key="3">
    <source>
        <dbReference type="Proteomes" id="UP001501666"/>
    </source>
</evidence>
<feature type="transmembrane region" description="Helical" evidence="1">
    <location>
        <begin position="105"/>
        <end position="126"/>
    </location>
</feature>
<evidence type="ECO:0000256" key="1">
    <source>
        <dbReference type="SAM" id="Phobius"/>
    </source>
</evidence>
<reference evidence="2 3" key="1">
    <citation type="journal article" date="2019" name="Int. J. Syst. Evol. Microbiol.">
        <title>The Global Catalogue of Microorganisms (GCM) 10K type strain sequencing project: providing services to taxonomists for standard genome sequencing and annotation.</title>
        <authorList>
            <consortium name="The Broad Institute Genomics Platform"/>
            <consortium name="The Broad Institute Genome Sequencing Center for Infectious Disease"/>
            <person name="Wu L."/>
            <person name="Ma J."/>
        </authorList>
    </citation>
    <scope>NUCLEOTIDE SEQUENCE [LARGE SCALE GENOMIC DNA]</scope>
    <source>
        <strain evidence="2 3">JCM 6835</strain>
    </source>
</reference>
<evidence type="ECO:0008006" key="4">
    <source>
        <dbReference type="Google" id="ProtNLM"/>
    </source>
</evidence>
<gene>
    <name evidence="2" type="ORF">GCM10010412_024790</name>
</gene>
<dbReference type="RefSeq" id="WP_346145997.1">
    <property type="nucleotide sequence ID" value="NZ_BAAATE010000005.1"/>
</dbReference>
<sequence length="128" mass="13695">MTDQLASRMPVVAHASRIVLAIQAVVGLLGLFFMLGVPSGLTIVGIVFAVMLLLTAALLFVVVRWHSRRRAVLILAIIVEAVALGLQVLPPVLLGYVILGDLLNPHVILPATALVLLCAPGTRSWFDR</sequence>
<feature type="transmembrane region" description="Helical" evidence="1">
    <location>
        <begin position="43"/>
        <end position="65"/>
    </location>
</feature>